<name>C0GC03_DETAL</name>
<dbReference type="InterPro" id="IPR036473">
    <property type="entry name" value="Mopterin_CF_MoaD-rel_C_sf"/>
</dbReference>
<evidence type="ECO:0000259" key="1">
    <source>
        <dbReference type="Pfam" id="PF09189"/>
    </source>
</evidence>
<feature type="domain" description="Molybdopterin cofactor biosynthesis MoaD-related C-terminal" evidence="1">
    <location>
        <begin position="10"/>
        <end position="86"/>
    </location>
</feature>
<dbReference type="Proteomes" id="UP000006443">
    <property type="component" value="Unassembled WGS sequence"/>
</dbReference>
<protein>
    <recommendedName>
        <fullName evidence="1">Molybdopterin cofactor biosynthesis MoaD-related C-terminal domain-containing protein</fullName>
    </recommendedName>
</protein>
<dbReference type="STRING" id="555088.DealDRAFT_0012"/>
<dbReference type="Pfam" id="PF09189">
    <property type="entry name" value="MoaD_arch"/>
    <property type="match status" value="1"/>
</dbReference>
<sequence length="86" mass="9994">MVKKEIKLLRRGVPRQEYLDYFLALGKEVEPGRIVGPDWEVVVGQEREAKILNCFIEESEVIFRGEEDVVNELINDFRLKFLRAGG</sequence>
<comment type="caution">
    <text evidence="2">The sequence shown here is derived from an EMBL/GenBank/DDBJ whole genome shotgun (WGS) entry which is preliminary data.</text>
</comment>
<dbReference type="RefSeq" id="WP_008513690.1">
    <property type="nucleotide sequence ID" value="NZ_ACJM01000001.1"/>
</dbReference>
<reference evidence="2 3" key="1">
    <citation type="submission" date="2009-02" db="EMBL/GenBank/DDBJ databases">
        <title>Sequencing of the draft genome and assembly of Dethiobacter alkaliphilus AHT 1.</title>
        <authorList>
            <consortium name="US DOE Joint Genome Institute (JGI-PGF)"/>
            <person name="Lucas S."/>
            <person name="Copeland A."/>
            <person name="Lapidus A."/>
            <person name="Glavina del Rio T."/>
            <person name="Dalin E."/>
            <person name="Tice H."/>
            <person name="Bruce D."/>
            <person name="Goodwin L."/>
            <person name="Pitluck S."/>
            <person name="Larimer F."/>
            <person name="Land M.L."/>
            <person name="Hauser L."/>
            <person name="Muyzer G."/>
        </authorList>
    </citation>
    <scope>NUCLEOTIDE SEQUENCE [LARGE SCALE GENOMIC DNA]</scope>
    <source>
        <strain evidence="2 3">AHT 1</strain>
    </source>
</reference>
<keyword evidence="3" id="KW-1185">Reference proteome</keyword>
<evidence type="ECO:0000313" key="2">
    <source>
        <dbReference type="EMBL" id="EEG78738.1"/>
    </source>
</evidence>
<dbReference type="OrthoDB" id="1798819at2"/>
<dbReference type="AlphaFoldDB" id="C0GC03"/>
<gene>
    <name evidence="2" type="ORF">DealDRAFT_0012</name>
</gene>
<dbReference type="eggNOG" id="ENOG5033IBZ">
    <property type="taxonomic scope" value="Bacteria"/>
</dbReference>
<dbReference type="EMBL" id="ACJM01000001">
    <property type="protein sequence ID" value="EEG78738.1"/>
    <property type="molecule type" value="Genomic_DNA"/>
</dbReference>
<dbReference type="InterPro" id="IPR015272">
    <property type="entry name" value="MoadD_C"/>
</dbReference>
<dbReference type="Gene3D" id="3.30.1370.80">
    <property type="entry name" value="Molybdopterin cofactor biosynthesis MoaD-related, C-terminal domain"/>
    <property type="match status" value="1"/>
</dbReference>
<organism evidence="2 3">
    <name type="scientific">Dethiobacter alkaliphilus AHT 1</name>
    <dbReference type="NCBI Taxonomy" id="555088"/>
    <lineage>
        <taxon>Bacteria</taxon>
        <taxon>Bacillati</taxon>
        <taxon>Bacillota</taxon>
        <taxon>Dethiobacteria</taxon>
        <taxon>Dethiobacterales</taxon>
        <taxon>Dethiobacteraceae</taxon>
        <taxon>Dethiobacter</taxon>
    </lineage>
</organism>
<accession>C0GC03</accession>
<proteinExistence type="predicted"/>
<evidence type="ECO:0000313" key="3">
    <source>
        <dbReference type="Proteomes" id="UP000006443"/>
    </source>
</evidence>